<dbReference type="KEGG" id="msea:METESE_36720"/>
<dbReference type="AlphaFoldDB" id="A0AA48GVS2"/>
<evidence type="ECO:0000313" key="2">
    <source>
        <dbReference type="EMBL" id="BDU78714.1"/>
    </source>
</evidence>
<evidence type="ECO:0000313" key="3">
    <source>
        <dbReference type="Proteomes" id="UP001228113"/>
    </source>
</evidence>
<organism evidence="2 3">
    <name type="scientific">Mesoterricola sediminis</name>
    <dbReference type="NCBI Taxonomy" id="2927980"/>
    <lineage>
        <taxon>Bacteria</taxon>
        <taxon>Pseudomonadati</taxon>
        <taxon>Acidobacteriota</taxon>
        <taxon>Holophagae</taxon>
        <taxon>Holophagales</taxon>
        <taxon>Holophagaceae</taxon>
        <taxon>Mesoterricola</taxon>
    </lineage>
</organism>
<keyword evidence="1" id="KW-1133">Transmembrane helix</keyword>
<proteinExistence type="predicted"/>
<keyword evidence="3" id="KW-1185">Reference proteome</keyword>
<dbReference type="Proteomes" id="UP001228113">
    <property type="component" value="Chromosome"/>
</dbReference>
<feature type="transmembrane region" description="Helical" evidence="1">
    <location>
        <begin position="21"/>
        <end position="39"/>
    </location>
</feature>
<dbReference type="RefSeq" id="WP_279341992.1">
    <property type="nucleotide sequence ID" value="NZ_AP027081.1"/>
</dbReference>
<protein>
    <submittedName>
        <fullName evidence="2">Uncharacterized protein</fullName>
    </submittedName>
</protein>
<reference evidence="2" key="1">
    <citation type="journal article" date="2023" name="Int. J. Syst. Evol. Microbiol.">
        <title>Mesoterricola silvestris gen. nov., sp. nov., Mesoterricola sediminis sp. nov., Geothrix oryzae sp. nov., Geothrix edaphica sp. nov., Geothrix rubra sp. nov., and Geothrix limicola sp. nov., six novel members of Acidobacteriota isolated from soils.</title>
        <authorList>
            <person name="Itoh H."/>
            <person name="Sugisawa Y."/>
            <person name="Mise K."/>
            <person name="Xu Z."/>
            <person name="Kuniyasu M."/>
            <person name="Ushijima N."/>
            <person name="Kawano K."/>
            <person name="Kobayashi E."/>
            <person name="Shiratori Y."/>
            <person name="Masuda Y."/>
            <person name="Senoo K."/>
        </authorList>
    </citation>
    <scope>NUCLEOTIDE SEQUENCE</scope>
    <source>
        <strain evidence="2">W786</strain>
    </source>
</reference>
<keyword evidence="1" id="KW-0472">Membrane</keyword>
<name>A0AA48GVS2_9BACT</name>
<evidence type="ECO:0000256" key="1">
    <source>
        <dbReference type="SAM" id="Phobius"/>
    </source>
</evidence>
<sequence length="44" mass="5073">MPAPAKKAEARPVDYVVMLRYLLFYVFFFGLLYLVGLFGEVAEK</sequence>
<keyword evidence="1" id="KW-0812">Transmembrane</keyword>
<gene>
    <name evidence="2" type="ORF">METESE_36720</name>
</gene>
<dbReference type="EMBL" id="AP027081">
    <property type="protein sequence ID" value="BDU78714.1"/>
    <property type="molecule type" value="Genomic_DNA"/>
</dbReference>
<accession>A0AA48GVS2</accession>